<keyword evidence="2" id="KW-1185">Reference proteome</keyword>
<dbReference type="Proteomes" id="UP000504636">
    <property type="component" value="Unplaced"/>
</dbReference>
<dbReference type="RefSeq" id="XP_033576805.1">
    <property type="nucleotide sequence ID" value="XM_033725601.1"/>
</dbReference>
<sequence length="240" mass="27020">MSETSTPPPAPRQTMRERRREVLGWADAYDDSLTFKDLEIFFTIPEVKACETIKICYELPIPDEYPDSMEFSTTFAGIMGPFTALHSDVLRHIEAKVLYEAKKNHFPTSMLAESSAWLAEFVASISTSLRSIKLLLIQGNQTDQPVLFSYRTKAEYYNCDTAGGALGRAGLGWRETITVRSSLDDPPEDQEWSDVSQFLVVVKFRQRRGGVTSESLLGERLLAALGPGGYIRGEWLFRGY</sequence>
<accession>A0A6A6YM34</accession>
<proteinExistence type="predicted"/>
<dbReference type="EMBL" id="MU003701">
    <property type="protein sequence ID" value="KAF2809841.1"/>
    <property type="molecule type" value="Genomic_DNA"/>
</dbReference>
<reference evidence="3" key="3">
    <citation type="submission" date="2025-04" db="UniProtKB">
        <authorList>
            <consortium name="RefSeq"/>
        </authorList>
    </citation>
    <scope>IDENTIFICATION</scope>
    <source>
        <strain evidence="3">CBS 304.34</strain>
    </source>
</reference>
<evidence type="ECO:0000313" key="3">
    <source>
        <dbReference type="RefSeq" id="XP_033576805.1"/>
    </source>
</evidence>
<name>A0A6A6YM34_9PEZI</name>
<gene>
    <name evidence="1 3" type="ORF">BDZ99DRAFT_521160</name>
</gene>
<dbReference type="GeneID" id="54466494"/>
<dbReference type="AlphaFoldDB" id="A0A6A6YM34"/>
<organism evidence="1">
    <name type="scientific">Mytilinidion resinicola</name>
    <dbReference type="NCBI Taxonomy" id="574789"/>
    <lineage>
        <taxon>Eukaryota</taxon>
        <taxon>Fungi</taxon>
        <taxon>Dikarya</taxon>
        <taxon>Ascomycota</taxon>
        <taxon>Pezizomycotina</taxon>
        <taxon>Dothideomycetes</taxon>
        <taxon>Pleosporomycetidae</taxon>
        <taxon>Mytilinidiales</taxon>
        <taxon>Mytilinidiaceae</taxon>
        <taxon>Mytilinidion</taxon>
    </lineage>
</organism>
<evidence type="ECO:0000313" key="1">
    <source>
        <dbReference type="EMBL" id="KAF2809841.1"/>
    </source>
</evidence>
<protein>
    <submittedName>
        <fullName evidence="1 3">Uncharacterized protein</fullName>
    </submittedName>
</protein>
<evidence type="ECO:0000313" key="2">
    <source>
        <dbReference type="Proteomes" id="UP000504636"/>
    </source>
</evidence>
<reference evidence="3" key="2">
    <citation type="submission" date="2020-04" db="EMBL/GenBank/DDBJ databases">
        <authorList>
            <consortium name="NCBI Genome Project"/>
        </authorList>
    </citation>
    <scope>NUCLEOTIDE SEQUENCE</scope>
    <source>
        <strain evidence="3">CBS 304.34</strain>
    </source>
</reference>
<reference evidence="1 3" key="1">
    <citation type="journal article" date="2020" name="Stud. Mycol.">
        <title>101 Dothideomycetes genomes: a test case for predicting lifestyles and emergence of pathogens.</title>
        <authorList>
            <person name="Haridas S."/>
            <person name="Albert R."/>
            <person name="Binder M."/>
            <person name="Bloem J."/>
            <person name="Labutti K."/>
            <person name="Salamov A."/>
            <person name="Andreopoulos B."/>
            <person name="Baker S."/>
            <person name="Barry K."/>
            <person name="Bills G."/>
            <person name="Bluhm B."/>
            <person name="Cannon C."/>
            <person name="Castanera R."/>
            <person name="Culley D."/>
            <person name="Daum C."/>
            <person name="Ezra D."/>
            <person name="Gonzalez J."/>
            <person name="Henrissat B."/>
            <person name="Kuo A."/>
            <person name="Liang C."/>
            <person name="Lipzen A."/>
            <person name="Lutzoni F."/>
            <person name="Magnuson J."/>
            <person name="Mondo S."/>
            <person name="Nolan M."/>
            <person name="Ohm R."/>
            <person name="Pangilinan J."/>
            <person name="Park H.-J."/>
            <person name="Ramirez L."/>
            <person name="Alfaro M."/>
            <person name="Sun H."/>
            <person name="Tritt A."/>
            <person name="Yoshinaga Y."/>
            <person name="Zwiers L.-H."/>
            <person name="Turgeon B."/>
            <person name="Goodwin S."/>
            <person name="Spatafora J."/>
            <person name="Crous P."/>
            <person name="Grigoriev I."/>
        </authorList>
    </citation>
    <scope>NUCLEOTIDE SEQUENCE</scope>
    <source>
        <strain evidence="1 3">CBS 304.34</strain>
    </source>
</reference>